<feature type="binding site" evidence="11">
    <location>
        <position position="199"/>
    </location>
    <ligand>
        <name>Zn(2+)</name>
        <dbReference type="ChEBI" id="CHEBI:29105"/>
        <label>1</label>
    </ligand>
</feature>
<dbReference type="Pfam" id="PF07687">
    <property type="entry name" value="M20_dimer"/>
    <property type="match status" value="1"/>
</dbReference>
<dbReference type="EC" id="3.4.11.4" evidence="9"/>
<evidence type="ECO:0000259" key="12">
    <source>
        <dbReference type="Pfam" id="PF07687"/>
    </source>
</evidence>
<dbReference type="NCBIfam" id="NF003976">
    <property type="entry name" value="PRK05469.1"/>
    <property type="match status" value="1"/>
</dbReference>
<feature type="binding site" evidence="11">
    <location>
        <position position="142"/>
    </location>
    <ligand>
        <name>Zn(2+)</name>
        <dbReference type="ChEBI" id="CHEBI:29105"/>
        <label>1</label>
    </ligand>
</feature>
<dbReference type="Gene3D" id="3.40.630.10">
    <property type="entry name" value="Zn peptidases"/>
    <property type="match status" value="1"/>
</dbReference>
<evidence type="ECO:0000256" key="11">
    <source>
        <dbReference type="PIRSR" id="PIRSR037215-2"/>
    </source>
</evidence>
<keyword evidence="7 11" id="KW-0862">Zinc</keyword>
<reference evidence="13 14" key="1">
    <citation type="journal article" date="2014" name="Genome Announc.">
        <title>The Genome of the Predominant Equine Lactobacillus Species, Lactobacillus equi, Is Reflective of Its Lifestyle Adaptations to an Herbivorous Host.</title>
        <authorList>
            <person name="O'Donnell M.M."/>
            <person name="Harris H.M."/>
            <person name="O'Toole P.W."/>
            <person name="Ross R.P."/>
        </authorList>
    </citation>
    <scope>NUCLEOTIDE SEQUENCE [LARGE SCALE GENOMIC DNA]</scope>
    <source>
        <strain evidence="13 14">DPC 6820</strain>
    </source>
</reference>
<dbReference type="Gene3D" id="3.30.70.360">
    <property type="match status" value="1"/>
</dbReference>
<dbReference type="Proteomes" id="UP000018559">
    <property type="component" value="Unassembled WGS sequence"/>
</dbReference>
<dbReference type="SUPFAM" id="SSF53187">
    <property type="entry name" value="Zn-dependent exopeptidases"/>
    <property type="match status" value="1"/>
</dbReference>
<evidence type="ECO:0000256" key="2">
    <source>
        <dbReference type="ARBA" id="ARBA00009692"/>
    </source>
</evidence>
<dbReference type="InterPro" id="IPR010161">
    <property type="entry name" value="Peptidase_M20B"/>
</dbReference>
<keyword evidence="8" id="KW-0482">Metalloprotease</keyword>
<feature type="binding site" evidence="11">
    <location>
        <position position="381"/>
    </location>
    <ligand>
        <name>Zn(2+)</name>
        <dbReference type="ChEBI" id="CHEBI:29105"/>
        <label>2</label>
    </ligand>
</feature>
<evidence type="ECO:0000256" key="3">
    <source>
        <dbReference type="ARBA" id="ARBA00022438"/>
    </source>
</evidence>
<dbReference type="GO" id="GO:0045148">
    <property type="term" value="F:tripeptide aminopeptidase activity"/>
    <property type="evidence" value="ECO:0007669"/>
    <property type="project" value="UniProtKB-UniRule"/>
</dbReference>
<comment type="catalytic activity">
    <reaction evidence="1">
        <text>Release of the N-terminal residue from a tripeptide.</text>
        <dbReference type="EC" id="3.4.11.4"/>
    </reaction>
</comment>
<dbReference type="PANTHER" id="PTHR42994:SF1">
    <property type="entry name" value="PEPTIDASE T"/>
    <property type="match status" value="1"/>
</dbReference>
<sequence>MTNFLQDKFIEYAKYNSRSDFASHQLTPSTPGQKELALKLVADMRDLGLKAYYNEKSGFAIGYLPSNTEQEISAIGFIAHLDTADFAAENVQPQVHPNYDGQDIILNTEKKIVLSVTEFPEVKKLKGQTLITSDGTTLLGTDDKAGVVAALGAAKYFLEHPEIEHGDLYLGFGPDEEIGIGAQRFDPHDFPVEFAYTLDNGQPGELQYETFNASEAILDVEGTSVHPGNAYHLLVNAGLLAQEFIARLPKDEVPEKTKDHQGFILVHSYQATVDHAQVKMIVRDFDHDKWRQKEQLLQALVTEFNAKLDKPRLKLQLREQYRNIADEIVKNPYIVNLALDAYRKVGLTPNVQPFRGGTDGNFITQKGIPAPNLFNGGGNYHGQYEYVTVEQLEILQKVITTIVTEHLAQKDQRNNQPLK</sequence>
<keyword evidence="5 11" id="KW-0479">Metal-binding</keyword>
<dbReference type="InterPro" id="IPR002933">
    <property type="entry name" value="Peptidase_M20"/>
</dbReference>
<proteinExistence type="inferred from homology"/>
<dbReference type="InterPro" id="IPR036264">
    <property type="entry name" value="Bact_exopeptidase_dim_dom"/>
</dbReference>
<evidence type="ECO:0000256" key="6">
    <source>
        <dbReference type="ARBA" id="ARBA00022801"/>
    </source>
</evidence>
<protein>
    <recommendedName>
        <fullName evidence="9">Peptidase T</fullName>
        <ecNumber evidence="9">3.4.11.4</ecNumber>
    </recommendedName>
</protein>
<evidence type="ECO:0000256" key="7">
    <source>
        <dbReference type="ARBA" id="ARBA00022833"/>
    </source>
</evidence>
<evidence type="ECO:0000313" key="14">
    <source>
        <dbReference type="Proteomes" id="UP000018559"/>
    </source>
</evidence>
<keyword evidence="6" id="KW-0378">Hydrolase</keyword>
<dbReference type="SUPFAM" id="SSF55031">
    <property type="entry name" value="Bacterial exopeptidase dimerisation domain"/>
    <property type="match status" value="1"/>
</dbReference>
<dbReference type="GO" id="GO:0008270">
    <property type="term" value="F:zinc ion binding"/>
    <property type="evidence" value="ECO:0007669"/>
    <property type="project" value="InterPro"/>
</dbReference>
<feature type="active site" evidence="10">
    <location>
        <position position="82"/>
    </location>
</feature>
<keyword evidence="4" id="KW-0645">Protease</keyword>
<feature type="domain" description="Peptidase M20 dimerisation" evidence="12">
    <location>
        <begin position="208"/>
        <end position="305"/>
    </location>
</feature>
<evidence type="ECO:0000256" key="8">
    <source>
        <dbReference type="ARBA" id="ARBA00023049"/>
    </source>
</evidence>
<dbReference type="RefSeq" id="WP_023858825.1">
    <property type="nucleotide sequence ID" value="NZ_AWWH01000031.1"/>
</dbReference>
<feature type="binding site" evidence="11">
    <location>
        <position position="177"/>
    </location>
    <ligand>
        <name>Zn(2+)</name>
        <dbReference type="ChEBI" id="CHEBI:29105"/>
        <label>2</label>
    </ligand>
</feature>
<comment type="cofactor">
    <cofactor evidence="11">
        <name>Zn(2+)</name>
        <dbReference type="ChEBI" id="CHEBI:29105"/>
    </cofactor>
    <text evidence="11">Binds 2 Zn(2+) ions per subunit.</text>
</comment>
<feature type="binding site" evidence="11">
    <location>
        <position position="80"/>
    </location>
    <ligand>
        <name>Zn(2+)</name>
        <dbReference type="ChEBI" id="CHEBI:29105"/>
        <label>1</label>
    </ligand>
</feature>
<dbReference type="PATRIC" id="fig|1392007.3.peg.220"/>
<dbReference type="InterPro" id="IPR001261">
    <property type="entry name" value="ArgE/DapE_CS"/>
</dbReference>
<evidence type="ECO:0000256" key="5">
    <source>
        <dbReference type="ARBA" id="ARBA00022723"/>
    </source>
</evidence>
<dbReference type="Pfam" id="PF01546">
    <property type="entry name" value="Peptidase_M20"/>
    <property type="match status" value="1"/>
</dbReference>
<accession>V7I0I8</accession>
<feature type="active site" description="Proton acceptor" evidence="10">
    <location>
        <position position="176"/>
    </location>
</feature>
<dbReference type="PROSITE" id="PS00759">
    <property type="entry name" value="ARGE_DAPE_CPG2_2"/>
    <property type="match status" value="1"/>
</dbReference>
<dbReference type="GO" id="GO:0008237">
    <property type="term" value="F:metallopeptidase activity"/>
    <property type="evidence" value="ECO:0007669"/>
    <property type="project" value="UniProtKB-KW"/>
</dbReference>
<dbReference type="NCBIfam" id="TIGR01882">
    <property type="entry name" value="peptidase-T"/>
    <property type="match status" value="1"/>
</dbReference>
<dbReference type="EMBL" id="AWWH01000031">
    <property type="protein sequence ID" value="ETA74958.1"/>
    <property type="molecule type" value="Genomic_DNA"/>
</dbReference>
<evidence type="ECO:0000256" key="9">
    <source>
        <dbReference type="NCBIfam" id="TIGR01882"/>
    </source>
</evidence>
<dbReference type="InterPro" id="IPR011650">
    <property type="entry name" value="Peptidase_M20_dimer"/>
</dbReference>
<evidence type="ECO:0000256" key="10">
    <source>
        <dbReference type="PIRSR" id="PIRSR037215-1"/>
    </source>
</evidence>
<evidence type="ECO:0000313" key="13">
    <source>
        <dbReference type="EMBL" id="ETA74958.1"/>
    </source>
</evidence>
<keyword evidence="14" id="KW-1185">Reference proteome</keyword>
<evidence type="ECO:0000256" key="1">
    <source>
        <dbReference type="ARBA" id="ARBA00000870"/>
    </source>
</evidence>
<comment type="caution">
    <text evidence="13">The sequence shown here is derived from an EMBL/GenBank/DDBJ whole genome shotgun (WGS) entry which is preliminary data.</text>
</comment>
<dbReference type="PIRSF" id="PIRSF037215">
    <property type="entry name" value="Peptidase_M20B"/>
    <property type="match status" value="1"/>
</dbReference>
<dbReference type="PROSITE" id="PS00758">
    <property type="entry name" value="ARGE_DAPE_CPG2_1"/>
    <property type="match status" value="1"/>
</dbReference>
<evidence type="ECO:0000256" key="4">
    <source>
        <dbReference type="ARBA" id="ARBA00022670"/>
    </source>
</evidence>
<dbReference type="GO" id="GO:0006508">
    <property type="term" value="P:proteolysis"/>
    <property type="evidence" value="ECO:0007669"/>
    <property type="project" value="UniProtKB-UniRule"/>
</dbReference>
<feature type="binding site" evidence="11">
    <location>
        <position position="142"/>
    </location>
    <ligand>
        <name>Zn(2+)</name>
        <dbReference type="ChEBI" id="CHEBI:29105"/>
        <label>2</label>
    </ligand>
</feature>
<organism evidence="13 14">
    <name type="scientific">Ligilactobacillus equi DPC 6820</name>
    <dbReference type="NCBI Taxonomy" id="1392007"/>
    <lineage>
        <taxon>Bacteria</taxon>
        <taxon>Bacillati</taxon>
        <taxon>Bacillota</taxon>
        <taxon>Bacilli</taxon>
        <taxon>Lactobacillales</taxon>
        <taxon>Lactobacillaceae</taxon>
        <taxon>Ligilactobacillus</taxon>
    </lineage>
</organism>
<keyword evidence="3" id="KW-0031">Aminopeptidase</keyword>
<dbReference type="AlphaFoldDB" id="V7I0I8"/>
<gene>
    <name evidence="13" type="ORF">LEQ_2388</name>
</gene>
<dbReference type="GO" id="GO:0006518">
    <property type="term" value="P:peptide metabolic process"/>
    <property type="evidence" value="ECO:0007669"/>
    <property type="project" value="InterPro"/>
</dbReference>
<comment type="similarity">
    <text evidence="2">Belongs to the peptidase M20B family.</text>
</comment>
<dbReference type="PANTHER" id="PTHR42994">
    <property type="entry name" value="PEPTIDASE T"/>
    <property type="match status" value="1"/>
</dbReference>
<name>V7I0I8_9LACO</name>
<dbReference type="NCBIfam" id="NF009920">
    <property type="entry name" value="PRK13381.1"/>
    <property type="match status" value="1"/>
</dbReference>